<protein>
    <submittedName>
        <fullName evidence="1">Uncharacterized protein</fullName>
    </submittedName>
</protein>
<dbReference type="Proteomes" id="UP000177583">
    <property type="component" value="Unassembled WGS sequence"/>
</dbReference>
<gene>
    <name evidence="1" type="ORF">A2557_12160</name>
</gene>
<dbReference type="Gene3D" id="1.10.10.10">
    <property type="entry name" value="Winged helix-like DNA-binding domain superfamily/Winged helix DNA-binding domain"/>
    <property type="match status" value="1"/>
</dbReference>
<dbReference type="InterPro" id="IPR036388">
    <property type="entry name" value="WH-like_DNA-bd_sf"/>
</dbReference>
<name>A0A1F6GR20_9PROT</name>
<dbReference type="EMBL" id="MFNF01000044">
    <property type="protein sequence ID" value="OGH00573.1"/>
    <property type="molecule type" value="Genomic_DNA"/>
</dbReference>
<evidence type="ECO:0000313" key="2">
    <source>
        <dbReference type="Proteomes" id="UP000177583"/>
    </source>
</evidence>
<sequence length="114" mass="13050">MKVGIQSFEAHKKKMLALAQAGQGPDLEEPKIWFASLEVFAHLLNHENQTLLKIIKDQHPQSLKELSQLSHRSPASLSRTLQNFERQGIVRLKREKKTVVPELMVSEFELVIVI</sequence>
<dbReference type="InterPro" id="IPR036390">
    <property type="entry name" value="WH_DNA-bd_sf"/>
</dbReference>
<accession>A0A1F6GR20</accession>
<reference evidence="1 2" key="1">
    <citation type="journal article" date="2016" name="Nat. Commun.">
        <title>Thousands of microbial genomes shed light on interconnected biogeochemical processes in an aquifer system.</title>
        <authorList>
            <person name="Anantharaman K."/>
            <person name="Brown C.T."/>
            <person name="Hug L.A."/>
            <person name="Sharon I."/>
            <person name="Castelle C.J."/>
            <person name="Probst A.J."/>
            <person name="Thomas B.C."/>
            <person name="Singh A."/>
            <person name="Wilkins M.J."/>
            <person name="Karaoz U."/>
            <person name="Brodie E.L."/>
            <person name="Williams K.H."/>
            <person name="Hubbard S.S."/>
            <person name="Banfield J.F."/>
        </authorList>
    </citation>
    <scope>NUCLEOTIDE SEQUENCE [LARGE SCALE GENOMIC DNA]</scope>
</reference>
<dbReference type="AlphaFoldDB" id="A0A1F6GR20"/>
<comment type="caution">
    <text evidence="1">The sequence shown here is derived from an EMBL/GenBank/DDBJ whole genome shotgun (WGS) entry which is preliminary data.</text>
</comment>
<evidence type="ECO:0000313" key="1">
    <source>
        <dbReference type="EMBL" id="OGH00573.1"/>
    </source>
</evidence>
<proteinExistence type="predicted"/>
<dbReference type="SUPFAM" id="SSF46785">
    <property type="entry name" value="Winged helix' DNA-binding domain"/>
    <property type="match status" value="1"/>
</dbReference>
<dbReference type="Pfam" id="PF25212">
    <property type="entry name" value="HVO_A0114"/>
    <property type="match status" value="1"/>
</dbReference>
<organism evidence="1 2">
    <name type="scientific">Candidatus Lambdaproteobacteria bacterium RIFOXYD2_FULL_56_26</name>
    <dbReference type="NCBI Taxonomy" id="1817773"/>
    <lineage>
        <taxon>Bacteria</taxon>
        <taxon>Pseudomonadati</taxon>
        <taxon>Pseudomonadota</taxon>
        <taxon>Candidatus Lambdaproteobacteria</taxon>
    </lineage>
</organism>